<dbReference type="Pfam" id="PF06916">
    <property type="entry name" value="FAM210A-B_dom"/>
    <property type="match status" value="1"/>
</dbReference>
<sequence length="492" mass="57796">MLNHLRTISWGGKLKGSNKIKVLKDNLKRFTALLRVNENPFKYIFFPKKPVYVGSNRFFFSKQNENDNKSVDTKNAVPYDNIKCTFMFNKSKWFKSYVNINFFGKKKEFDKNKNMCSNNTISGLSEKLARGEKNIFEYDQVDEHKYCSREKRRYGKVSGVKSEGNIRENRRDNDKYEGTTDDSSESKRKGRSDCKSKVSNEGNHDSNNVRHTSRNTDGTPLVDERGERGKNVNGQLQNIAGDTNDNEKGKKKKIILFKGTYFKNVHSLLLSKKIKETLTNLKSRHGYKIIMKRIKIEKKKINYILTKYHIISTGNVKYNLNEHIYRKAVINTKTKIFTFLKRYNNKSLIDIYYEEKTKYKVRKQKLYELQEKIIKNSKIAQSSVKKFFKKYGYVGLGTYFIVFLMTFCSSYFFVHFKYISLSDLKYISEKMHLNKYIDDDLHKKIDSVWGEILFAYIASKIAEPLRIVITILITPYIAKVIKLKKRGRLKSL</sequence>
<feature type="compositionally biased region" description="Polar residues" evidence="1">
    <location>
        <begin position="209"/>
        <end position="218"/>
    </location>
</feature>
<protein>
    <recommendedName>
        <fullName evidence="3">DUF1279 domain-containing protein</fullName>
    </recommendedName>
</protein>
<dbReference type="VEuPathDB" id="PlasmoDB:PmUG01_12036100"/>
<feature type="compositionally biased region" description="Polar residues" evidence="1">
    <location>
        <begin position="232"/>
        <end position="243"/>
    </location>
</feature>
<accession>A0A1C3L0S1</accession>
<dbReference type="Proteomes" id="UP000219799">
    <property type="component" value="Chromosome 12"/>
</dbReference>
<name>A0A1C3L0S1_PLAMA</name>
<feature type="region of interest" description="Disordered" evidence="1">
    <location>
        <begin position="153"/>
        <end position="245"/>
    </location>
</feature>
<feature type="transmembrane region" description="Helical" evidence="2">
    <location>
        <begin position="391"/>
        <end position="414"/>
    </location>
</feature>
<evidence type="ECO:0000313" key="4">
    <source>
        <dbReference type="EMBL" id="SBT80128.1"/>
    </source>
</evidence>
<feature type="domain" description="DUF1279" evidence="3">
    <location>
        <begin position="383"/>
        <end position="476"/>
    </location>
</feature>
<evidence type="ECO:0000256" key="2">
    <source>
        <dbReference type="SAM" id="Phobius"/>
    </source>
</evidence>
<evidence type="ECO:0000259" key="3">
    <source>
        <dbReference type="Pfam" id="PF06916"/>
    </source>
</evidence>
<organism evidence="4 5">
    <name type="scientific">Plasmodium malariae</name>
    <dbReference type="NCBI Taxonomy" id="5858"/>
    <lineage>
        <taxon>Eukaryota</taxon>
        <taxon>Sar</taxon>
        <taxon>Alveolata</taxon>
        <taxon>Apicomplexa</taxon>
        <taxon>Aconoidasida</taxon>
        <taxon>Haemosporida</taxon>
        <taxon>Plasmodiidae</taxon>
        <taxon>Plasmodium</taxon>
        <taxon>Plasmodium (Plasmodium)</taxon>
    </lineage>
</organism>
<dbReference type="PANTHER" id="PTHR21377">
    <property type="entry name" value="PROTEIN FAM210B, MITOCHONDRIAL"/>
    <property type="match status" value="1"/>
</dbReference>
<feature type="compositionally biased region" description="Basic and acidic residues" evidence="1">
    <location>
        <begin position="164"/>
        <end position="208"/>
    </location>
</feature>
<keyword evidence="2" id="KW-0472">Membrane</keyword>
<dbReference type="EMBL" id="LT594500">
    <property type="protein sequence ID" value="SBT80128.1"/>
    <property type="molecule type" value="Genomic_DNA"/>
</dbReference>
<keyword evidence="2" id="KW-0812">Transmembrane</keyword>
<dbReference type="GO" id="GO:0005739">
    <property type="term" value="C:mitochondrion"/>
    <property type="evidence" value="ECO:0007669"/>
    <property type="project" value="TreeGrafter"/>
</dbReference>
<keyword evidence="2" id="KW-1133">Transmembrane helix</keyword>
<dbReference type="InterPro" id="IPR009688">
    <property type="entry name" value="FAM210A/B-like_dom"/>
</dbReference>
<dbReference type="AlphaFoldDB" id="A0A1C3L0S1"/>
<evidence type="ECO:0000313" key="5">
    <source>
        <dbReference type="Proteomes" id="UP000219799"/>
    </source>
</evidence>
<gene>
    <name evidence="4" type="primary">PmlGA01_120029400</name>
    <name evidence="4" type="ORF">PMLGA01_120029400</name>
</gene>
<dbReference type="InterPro" id="IPR045866">
    <property type="entry name" value="FAM210A/B-like"/>
</dbReference>
<dbReference type="PANTHER" id="PTHR21377:SF0">
    <property type="entry name" value="PROTEIN FAM210B, MITOCHONDRIAL"/>
    <property type="match status" value="1"/>
</dbReference>
<evidence type="ECO:0000256" key="1">
    <source>
        <dbReference type="SAM" id="MobiDB-lite"/>
    </source>
</evidence>
<reference evidence="4 5" key="1">
    <citation type="submission" date="2016-06" db="EMBL/GenBank/DDBJ databases">
        <authorList>
            <consortium name="Pathogen Informatics"/>
        </authorList>
    </citation>
    <scope>NUCLEOTIDE SEQUENCE [LARGE SCALE GENOMIC DNA]</scope>
    <source>
        <strain evidence="4">PmlGA01</strain>
    </source>
</reference>
<proteinExistence type="predicted"/>